<dbReference type="RefSeq" id="WP_369228383.1">
    <property type="nucleotide sequence ID" value="NZ_CP163441.1"/>
</dbReference>
<evidence type="ECO:0000313" key="1">
    <source>
        <dbReference type="EMBL" id="XDQ49851.1"/>
    </source>
</evidence>
<reference evidence="1" key="1">
    <citation type="submission" date="2024-07" db="EMBL/GenBank/DDBJ databases">
        <authorList>
            <person name="Yu S.T."/>
        </authorList>
    </citation>
    <scope>NUCLEOTIDE SEQUENCE</scope>
    <source>
        <strain evidence="1">R39</strain>
    </source>
</reference>
<protein>
    <submittedName>
        <fullName evidence="1">Uncharacterized protein</fullName>
    </submittedName>
</protein>
<sequence>MKPRTAHQKAASRSGSWQWTTNAVTGRELIRHLIATELSGRTRLTGEWQRAIEEAVGRERGGTA</sequence>
<proteinExistence type="predicted"/>
<dbReference type="EMBL" id="CP163441">
    <property type="protein sequence ID" value="XDQ49851.1"/>
    <property type="molecule type" value="Genomic_DNA"/>
</dbReference>
<dbReference type="AlphaFoldDB" id="A0AB39R663"/>
<organism evidence="1">
    <name type="scientific">Streptomyces sp. R39</name>
    <dbReference type="NCBI Taxonomy" id="3238631"/>
    <lineage>
        <taxon>Bacteria</taxon>
        <taxon>Bacillati</taxon>
        <taxon>Actinomycetota</taxon>
        <taxon>Actinomycetes</taxon>
        <taxon>Kitasatosporales</taxon>
        <taxon>Streptomycetaceae</taxon>
        <taxon>Streptomyces</taxon>
    </lineage>
</organism>
<accession>A0AB39R663</accession>
<gene>
    <name evidence="1" type="ORF">AB5J52_03840</name>
</gene>
<name>A0AB39R663_9ACTN</name>